<dbReference type="SUPFAM" id="SSF51735">
    <property type="entry name" value="NAD(P)-binding Rossmann-fold domains"/>
    <property type="match status" value="1"/>
</dbReference>
<protein>
    <submittedName>
        <fullName evidence="2">NAD(P)-binding protein</fullName>
    </submittedName>
</protein>
<dbReference type="PANTHER" id="PTHR48079:SF9">
    <property type="entry name" value="PUTATIVE-RELATED"/>
    <property type="match status" value="1"/>
</dbReference>
<dbReference type="Gene3D" id="3.40.50.720">
    <property type="entry name" value="NAD(P)-binding Rossmann-like Domain"/>
    <property type="match status" value="1"/>
</dbReference>
<name>A0A2T2N8Q5_CORCC</name>
<sequence>MPMRRVLLTGANNLTGSHILHHLLASNVSVRAVVGSREEAQALQYQYSSTNPLLLDFAIVAQKDLAVPGAFDDALSERTDPFDTVIHTVPAEPSEEADCLARFINLESDSLVSFLKSVRDVAPAVRRVVITASLTPFARWLVDPQVEQAPRSGHATSQRAAEIDSDYVLATSQASDNIVADSLWNWMRGASAPFDLVYLTAPSIYGPSMRPLENSSDLEEANRRIWNICSNDIDEHMSSPPYGIDFFSDVRDLAFATVQSGFTPHAGNKRFFISAGTMPSGSDISGFLASRFPELGSRVRGYGSPPRRRRGGGSSSGEPSLDTIDTHLAASILGMGRYRRVEDTLTDLAVQILELHRRKDWRTVIHS</sequence>
<dbReference type="InterPro" id="IPR036291">
    <property type="entry name" value="NAD(P)-bd_dom_sf"/>
</dbReference>
<organism evidence="2 3">
    <name type="scientific">Corynespora cassiicola Philippines</name>
    <dbReference type="NCBI Taxonomy" id="1448308"/>
    <lineage>
        <taxon>Eukaryota</taxon>
        <taxon>Fungi</taxon>
        <taxon>Dikarya</taxon>
        <taxon>Ascomycota</taxon>
        <taxon>Pezizomycotina</taxon>
        <taxon>Dothideomycetes</taxon>
        <taxon>Pleosporomycetidae</taxon>
        <taxon>Pleosporales</taxon>
        <taxon>Corynesporascaceae</taxon>
        <taxon>Corynespora</taxon>
    </lineage>
</organism>
<reference evidence="2 3" key="1">
    <citation type="journal article" date="2018" name="Front. Microbiol.">
        <title>Genome-Wide Analysis of Corynespora cassiicola Leaf Fall Disease Putative Effectors.</title>
        <authorList>
            <person name="Lopez D."/>
            <person name="Ribeiro S."/>
            <person name="Label P."/>
            <person name="Fumanal B."/>
            <person name="Venisse J.S."/>
            <person name="Kohler A."/>
            <person name="de Oliveira R.R."/>
            <person name="Labutti K."/>
            <person name="Lipzen A."/>
            <person name="Lail K."/>
            <person name="Bauer D."/>
            <person name="Ohm R.A."/>
            <person name="Barry K.W."/>
            <person name="Spatafora J."/>
            <person name="Grigoriev I.V."/>
            <person name="Martin F.M."/>
            <person name="Pujade-Renaud V."/>
        </authorList>
    </citation>
    <scope>NUCLEOTIDE SEQUENCE [LARGE SCALE GENOMIC DNA]</scope>
    <source>
        <strain evidence="2 3">Philippines</strain>
    </source>
</reference>
<dbReference type="OrthoDB" id="2735536at2759"/>
<accession>A0A2T2N8Q5</accession>
<keyword evidence="3" id="KW-1185">Reference proteome</keyword>
<dbReference type="InterPro" id="IPR051783">
    <property type="entry name" value="NAD(P)-dependent_oxidoreduct"/>
</dbReference>
<dbReference type="AlphaFoldDB" id="A0A2T2N8Q5"/>
<evidence type="ECO:0000313" key="3">
    <source>
        <dbReference type="Proteomes" id="UP000240883"/>
    </source>
</evidence>
<dbReference type="GO" id="GO:0004029">
    <property type="term" value="F:aldehyde dehydrogenase (NAD+) activity"/>
    <property type="evidence" value="ECO:0007669"/>
    <property type="project" value="TreeGrafter"/>
</dbReference>
<feature type="region of interest" description="Disordered" evidence="1">
    <location>
        <begin position="299"/>
        <end position="322"/>
    </location>
</feature>
<dbReference type="STRING" id="1448308.A0A2T2N8Q5"/>
<gene>
    <name evidence="2" type="ORF">BS50DRAFT_150232</name>
</gene>
<dbReference type="PANTHER" id="PTHR48079">
    <property type="entry name" value="PROTEIN YEEZ"/>
    <property type="match status" value="1"/>
</dbReference>
<evidence type="ECO:0000313" key="2">
    <source>
        <dbReference type="EMBL" id="PSN61408.1"/>
    </source>
</evidence>
<proteinExistence type="predicted"/>
<dbReference type="GO" id="GO:0005737">
    <property type="term" value="C:cytoplasm"/>
    <property type="evidence" value="ECO:0007669"/>
    <property type="project" value="TreeGrafter"/>
</dbReference>
<evidence type="ECO:0000256" key="1">
    <source>
        <dbReference type="SAM" id="MobiDB-lite"/>
    </source>
</evidence>
<dbReference type="Proteomes" id="UP000240883">
    <property type="component" value="Unassembled WGS sequence"/>
</dbReference>
<dbReference type="EMBL" id="KZ678144">
    <property type="protein sequence ID" value="PSN61408.1"/>
    <property type="molecule type" value="Genomic_DNA"/>
</dbReference>